<dbReference type="PANTHER" id="PTHR13817:SF151">
    <property type="entry name" value="TITIN"/>
    <property type="match status" value="1"/>
</dbReference>
<feature type="domain" description="Ig-like" evidence="9">
    <location>
        <begin position="1008"/>
        <end position="1100"/>
    </location>
</feature>
<dbReference type="PROSITE" id="PS50853">
    <property type="entry name" value="FN3"/>
    <property type="match status" value="3"/>
</dbReference>
<reference evidence="11" key="2">
    <citation type="submission" date="2025-09" db="UniProtKB">
        <authorList>
            <consortium name="Ensembl"/>
        </authorList>
    </citation>
    <scope>IDENTIFICATION</scope>
</reference>
<evidence type="ECO:0000256" key="2">
    <source>
        <dbReference type="ARBA" id="ARBA00004496"/>
    </source>
</evidence>
<evidence type="ECO:0000313" key="12">
    <source>
        <dbReference type="Proteomes" id="UP000264820"/>
    </source>
</evidence>
<evidence type="ECO:0000259" key="9">
    <source>
        <dbReference type="PROSITE" id="PS50835"/>
    </source>
</evidence>
<comment type="subcellular location">
    <subcellularLocation>
        <location evidence="2">Cytoplasm</location>
    </subcellularLocation>
    <subcellularLocation>
        <location evidence="1">Nucleus</location>
    </subcellularLocation>
</comment>
<dbReference type="Proteomes" id="UP000264820">
    <property type="component" value="Unplaced"/>
</dbReference>
<dbReference type="GO" id="GO:0045214">
    <property type="term" value="P:sarcomere organization"/>
    <property type="evidence" value="ECO:0007669"/>
    <property type="project" value="TreeGrafter"/>
</dbReference>
<keyword evidence="4" id="KW-0963">Cytoplasm</keyword>
<comment type="similarity">
    <text evidence="3">Belongs to the protein kinase superfamily. CAMK Ser/Thr protein kinase family.</text>
</comment>
<keyword evidence="8" id="KW-0393">Immunoglobulin domain</keyword>
<evidence type="ECO:0000256" key="5">
    <source>
        <dbReference type="ARBA" id="ARBA00022737"/>
    </source>
</evidence>
<dbReference type="InterPro" id="IPR007110">
    <property type="entry name" value="Ig-like_dom"/>
</dbReference>
<dbReference type="STRING" id="109280.ENSHCOP00000013131"/>
<dbReference type="GeneTree" id="ENSGT01110000267173"/>
<dbReference type="FunFam" id="2.60.40.10:FF:000050">
    <property type="entry name" value="Titin isoform B"/>
    <property type="match status" value="2"/>
</dbReference>
<dbReference type="SMART" id="SM00060">
    <property type="entry name" value="FN3"/>
    <property type="match status" value="3"/>
</dbReference>
<dbReference type="PANTHER" id="PTHR13817">
    <property type="entry name" value="TITIN"/>
    <property type="match status" value="1"/>
</dbReference>
<accession>A0A3Q2Y6C2</accession>
<proteinExistence type="inferred from homology"/>
<dbReference type="InterPro" id="IPR013783">
    <property type="entry name" value="Ig-like_fold"/>
</dbReference>
<feature type="domain" description="Ig-like" evidence="9">
    <location>
        <begin position="126"/>
        <end position="210"/>
    </location>
</feature>
<evidence type="ECO:0000256" key="7">
    <source>
        <dbReference type="ARBA" id="ARBA00023242"/>
    </source>
</evidence>
<dbReference type="Pfam" id="PF00041">
    <property type="entry name" value="fn3"/>
    <property type="match status" value="3"/>
</dbReference>
<feature type="domain" description="Ig-like" evidence="9">
    <location>
        <begin position="265"/>
        <end position="343"/>
    </location>
</feature>
<dbReference type="PROSITE" id="PS50835">
    <property type="entry name" value="IG_LIKE"/>
    <property type="match status" value="6"/>
</dbReference>
<dbReference type="Gene3D" id="2.60.40.10">
    <property type="entry name" value="Immunoglobulins"/>
    <property type="match status" value="10"/>
</dbReference>
<dbReference type="FunFam" id="2.60.40.10:FF:000214">
    <property type="entry name" value="titin isoform X1"/>
    <property type="match status" value="1"/>
</dbReference>
<dbReference type="CDD" id="cd00063">
    <property type="entry name" value="FN3"/>
    <property type="match status" value="3"/>
</dbReference>
<dbReference type="InterPro" id="IPR003599">
    <property type="entry name" value="Ig_sub"/>
</dbReference>
<evidence type="ECO:0000256" key="1">
    <source>
        <dbReference type="ARBA" id="ARBA00004123"/>
    </source>
</evidence>
<dbReference type="GO" id="GO:0005634">
    <property type="term" value="C:nucleus"/>
    <property type="evidence" value="ECO:0007669"/>
    <property type="project" value="UniProtKB-SubCell"/>
</dbReference>
<dbReference type="InterPro" id="IPR036116">
    <property type="entry name" value="FN3_sf"/>
</dbReference>
<dbReference type="InterPro" id="IPR013098">
    <property type="entry name" value="Ig_I-set"/>
</dbReference>
<feature type="domain" description="Ig-like" evidence="9">
    <location>
        <begin position="5"/>
        <end position="96"/>
    </location>
</feature>
<dbReference type="FunFam" id="2.60.40.10:FF:000002">
    <property type="entry name" value="Titin a"/>
    <property type="match status" value="1"/>
</dbReference>
<name>A0A3Q2Y6C2_HIPCM</name>
<reference evidence="11" key="1">
    <citation type="submission" date="2025-08" db="UniProtKB">
        <authorList>
            <consortium name="Ensembl"/>
        </authorList>
    </citation>
    <scope>IDENTIFICATION</scope>
</reference>
<organism evidence="11 12">
    <name type="scientific">Hippocampus comes</name>
    <name type="common">Tiger tail seahorse</name>
    <dbReference type="NCBI Taxonomy" id="109280"/>
    <lineage>
        <taxon>Eukaryota</taxon>
        <taxon>Metazoa</taxon>
        <taxon>Chordata</taxon>
        <taxon>Craniata</taxon>
        <taxon>Vertebrata</taxon>
        <taxon>Euteleostomi</taxon>
        <taxon>Actinopterygii</taxon>
        <taxon>Neopterygii</taxon>
        <taxon>Teleostei</taxon>
        <taxon>Neoteleostei</taxon>
        <taxon>Acanthomorphata</taxon>
        <taxon>Syngnathiaria</taxon>
        <taxon>Syngnathiformes</taxon>
        <taxon>Syngnathoidei</taxon>
        <taxon>Syngnathidae</taxon>
        <taxon>Hippocampus</taxon>
    </lineage>
</organism>
<feature type="domain" description="Ig-like" evidence="9">
    <location>
        <begin position="445"/>
        <end position="528"/>
    </location>
</feature>
<keyword evidence="5" id="KW-0677">Repeat</keyword>
<dbReference type="FunFam" id="2.60.40.10:FF:001434">
    <property type="entry name" value="titin isoform X1"/>
    <property type="match status" value="1"/>
</dbReference>
<evidence type="ECO:0000313" key="11">
    <source>
        <dbReference type="Ensembl" id="ENSHCOP00000013131.1"/>
    </source>
</evidence>
<dbReference type="AlphaFoldDB" id="A0A3Q2Y6C2"/>
<dbReference type="GO" id="GO:0031430">
    <property type="term" value="C:M band"/>
    <property type="evidence" value="ECO:0007669"/>
    <property type="project" value="TreeGrafter"/>
</dbReference>
<feature type="domain" description="Fibronectin type-III" evidence="10">
    <location>
        <begin position="920"/>
        <end position="1009"/>
    </location>
</feature>
<keyword evidence="12" id="KW-1185">Reference proteome</keyword>
<keyword evidence="6" id="KW-1015">Disulfide bond</keyword>
<feature type="domain" description="Fibronectin type-III" evidence="10">
    <location>
        <begin position="740"/>
        <end position="844"/>
    </location>
</feature>
<dbReference type="InterPro" id="IPR003961">
    <property type="entry name" value="FN3_dom"/>
</dbReference>
<dbReference type="InterPro" id="IPR003598">
    <property type="entry name" value="Ig_sub2"/>
</dbReference>
<dbReference type="PRINTS" id="PR00014">
    <property type="entry name" value="FNTYPEIII"/>
</dbReference>
<dbReference type="InterPro" id="IPR036179">
    <property type="entry name" value="Ig-like_dom_sf"/>
</dbReference>
<evidence type="ECO:0000256" key="4">
    <source>
        <dbReference type="ARBA" id="ARBA00022490"/>
    </source>
</evidence>
<dbReference type="Ensembl" id="ENSHCOT00000027189.1">
    <property type="protein sequence ID" value="ENSHCOP00000013131.1"/>
    <property type="gene ID" value="ENSHCOG00000016277.1"/>
</dbReference>
<dbReference type="SMART" id="SM00409">
    <property type="entry name" value="IG"/>
    <property type="match status" value="7"/>
</dbReference>
<keyword evidence="7" id="KW-0539">Nucleus</keyword>
<evidence type="ECO:0000259" key="10">
    <source>
        <dbReference type="PROSITE" id="PS50853"/>
    </source>
</evidence>
<feature type="domain" description="Fibronectin type-III" evidence="10">
    <location>
        <begin position="639"/>
        <end position="734"/>
    </location>
</feature>
<sequence length="1114" mass="124418">APKPPPVEFTKPLEDQTVEEEATATLECEVSRDNAEVCWFRDGQEIHKSKKYEMLVDGRKRTLLIHRCALDDSWTYSCAAKEFKTSCFLNVEREYQHPLNEKRNLWRPLLGKCASSWWWSLTEEEARFTKNLSNVEGTETDSVKLICEVSKPEADVIWYKGDEELPEGGRYEHIVDGRRRILLIQDLKMPDAGEYNCRLSPRVRTSGNLRVNGTHTSASCPTAVFSQCFASSTWEFHSFGHQSNNSFPRDSGVFLSHPNFCFFSPAVLELAAEFLSRPRSIEVVEGEKAEFTCTVSKETFEVKWQKDAKELEAGDKYQMISDGKRRTLVITNCELSDECNTFCHEANFNVTRWPTEKLRIITPLKDTEAGEGQEVVLNCEVNNEGAKAKWLKDEETVFESSKYAKSSCALVVKGESGSWVVILFHGSTCAFVTWFATLRYMQMFPGKVFDNVPWAEAHTVSFSCKVNRHNVTLKWLKAGEEVIFSKRLVYRVDKDKHTLTIKDCTLADEGEYTVVAGDDKSTAELIISEAPADFAMHLKDQTVTEPWVIKTTDQNYVTDSGKPLVMTVPFSAYPQAKADWLYDNLSLPQDSVYTSPDCTEYRMKDPRKSDEGRYKVIVKNKHGEGEARVNLDVIDVPDPPRNVTAGKVSKFGCTVSWEPPESDGGSPITSYVVELRDRTSVKWSPVQVTKADELSAVVNDVIENKEYIFRVKAENKAGVGKPSAATNPVTIMDAIEPPSPPQNLAWQNQNKSSVQLSWETPLSNGGSVITGYILERCEDGSDKWLRCNTRLCPDLFYKVRCLGTQSKFFDVLMNKEYIFRVKAENKAGVGKPSAATNPVTIMDAIAGPTMDLSGFKDGLEVIVPNALTIRVPITGYPRPSRQRHLRPAAGERRLAPFGRAEQNASVLTFAPCGTPAAPSAPKDFKVPEVTREHVRLSWEPPEHDGGSPLTGYQVEKREVSRKTWVKDLEMTVTDVIEGKEYLFKVTACNKCGPGEPAYIDEPVNVSSPAKIHLDAKLLAGLTAKAGSRIELPAEVTGKPEPRVKWTKADLVLQPDDRVNIYTTPGHSTLTVSKTKRDDSSTYIVEATNTCGRATATVDVNILGKGVGENRDSAL</sequence>
<dbReference type="FunFam" id="2.60.40.10:FF:000127">
    <property type="entry name" value="titin isoform X1"/>
    <property type="match status" value="1"/>
</dbReference>
<evidence type="ECO:0000256" key="6">
    <source>
        <dbReference type="ARBA" id="ARBA00023157"/>
    </source>
</evidence>
<evidence type="ECO:0000256" key="3">
    <source>
        <dbReference type="ARBA" id="ARBA00006692"/>
    </source>
</evidence>
<dbReference type="SUPFAM" id="SSF49265">
    <property type="entry name" value="Fibronectin type III"/>
    <property type="match status" value="3"/>
</dbReference>
<dbReference type="SMART" id="SM00408">
    <property type="entry name" value="IGc2"/>
    <property type="match status" value="5"/>
</dbReference>
<protein>
    <submittedName>
        <fullName evidence="11">Uncharacterized protein</fullName>
    </submittedName>
</protein>
<dbReference type="InterPro" id="IPR050964">
    <property type="entry name" value="Striated_Muscle_Regulatory"/>
</dbReference>
<evidence type="ECO:0000256" key="8">
    <source>
        <dbReference type="ARBA" id="ARBA00023319"/>
    </source>
</evidence>
<dbReference type="Pfam" id="PF07679">
    <property type="entry name" value="I-set"/>
    <property type="match status" value="6"/>
</dbReference>
<feature type="domain" description="Ig-like" evidence="9">
    <location>
        <begin position="354"/>
        <end position="433"/>
    </location>
</feature>
<dbReference type="SUPFAM" id="SSF48726">
    <property type="entry name" value="Immunoglobulin"/>
    <property type="match status" value="7"/>
</dbReference>